<evidence type="ECO:0000313" key="2">
    <source>
        <dbReference type="Proteomes" id="UP001174936"/>
    </source>
</evidence>
<dbReference type="EMBL" id="JAULSV010000001">
    <property type="protein sequence ID" value="KAK0656282.1"/>
    <property type="molecule type" value="Genomic_DNA"/>
</dbReference>
<dbReference type="AlphaFoldDB" id="A0AA39YPE8"/>
<dbReference type="Proteomes" id="UP001174936">
    <property type="component" value="Unassembled WGS sequence"/>
</dbReference>
<protein>
    <submittedName>
        <fullName evidence="1">Uncharacterized protein</fullName>
    </submittedName>
</protein>
<organism evidence="1 2">
    <name type="scientific">Cercophora newfieldiana</name>
    <dbReference type="NCBI Taxonomy" id="92897"/>
    <lineage>
        <taxon>Eukaryota</taxon>
        <taxon>Fungi</taxon>
        <taxon>Dikarya</taxon>
        <taxon>Ascomycota</taxon>
        <taxon>Pezizomycotina</taxon>
        <taxon>Sordariomycetes</taxon>
        <taxon>Sordariomycetidae</taxon>
        <taxon>Sordariales</taxon>
        <taxon>Lasiosphaeriaceae</taxon>
        <taxon>Cercophora</taxon>
    </lineage>
</organism>
<proteinExistence type="predicted"/>
<reference evidence="1" key="1">
    <citation type="submission" date="2023-06" db="EMBL/GenBank/DDBJ databases">
        <title>Genome-scale phylogeny and comparative genomics of the fungal order Sordariales.</title>
        <authorList>
            <consortium name="Lawrence Berkeley National Laboratory"/>
            <person name="Hensen N."/>
            <person name="Bonometti L."/>
            <person name="Westerberg I."/>
            <person name="Brannstrom I.O."/>
            <person name="Guillou S."/>
            <person name="Cros-Aarteil S."/>
            <person name="Calhoun S."/>
            <person name="Haridas S."/>
            <person name="Kuo A."/>
            <person name="Mondo S."/>
            <person name="Pangilinan J."/>
            <person name="Riley R."/>
            <person name="Labutti K."/>
            <person name="Andreopoulos B."/>
            <person name="Lipzen A."/>
            <person name="Chen C."/>
            <person name="Yanf M."/>
            <person name="Daum C."/>
            <person name="Ng V."/>
            <person name="Clum A."/>
            <person name="Steindorff A."/>
            <person name="Ohm R."/>
            <person name="Martin F."/>
            <person name="Silar P."/>
            <person name="Natvig D."/>
            <person name="Lalanne C."/>
            <person name="Gautier V."/>
            <person name="Ament-Velasquez S.L."/>
            <person name="Kruys A."/>
            <person name="Hutchinson M.I."/>
            <person name="Powell A.J."/>
            <person name="Barry K."/>
            <person name="Miller A.N."/>
            <person name="Grigoriev I.V."/>
            <person name="Debuchy R."/>
            <person name="Gladieux P."/>
            <person name="Thoren M.H."/>
            <person name="Johannesson H."/>
        </authorList>
    </citation>
    <scope>NUCLEOTIDE SEQUENCE</scope>
    <source>
        <strain evidence="1">SMH2532-1</strain>
    </source>
</reference>
<sequence>MKLAAFYLTALLCSLLWLLAVFSALRWAPFAYVITGACGHCWEGSFNSHCVCHLLPVMVDSSRGKKACILLNMGKLNRYRTRRGRDPLSRTFHRRRIDQVAVSCSRCVLSTLMCSFRAA</sequence>
<comment type="caution">
    <text evidence="1">The sequence shown here is derived from an EMBL/GenBank/DDBJ whole genome shotgun (WGS) entry which is preliminary data.</text>
</comment>
<keyword evidence="2" id="KW-1185">Reference proteome</keyword>
<name>A0AA39YPE8_9PEZI</name>
<accession>A0AA39YPE8</accession>
<gene>
    <name evidence="1" type="ORF">B0T16DRAFT_33161</name>
</gene>
<evidence type="ECO:0000313" key="1">
    <source>
        <dbReference type="EMBL" id="KAK0656282.1"/>
    </source>
</evidence>